<accession>A0A2W6NB95</accession>
<dbReference type="Proteomes" id="UP000249204">
    <property type="component" value="Unassembled WGS sequence"/>
</dbReference>
<dbReference type="AlphaFoldDB" id="A0A2W6NB95"/>
<organism evidence="1 2">
    <name type="scientific">Paenibacillus silvae</name>
    <dbReference type="NCBI Taxonomy" id="1325358"/>
    <lineage>
        <taxon>Bacteria</taxon>
        <taxon>Bacillati</taxon>
        <taxon>Bacillota</taxon>
        <taxon>Bacilli</taxon>
        <taxon>Bacillales</taxon>
        <taxon>Paenibacillaceae</taxon>
        <taxon>Paenibacillus</taxon>
    </lineage>
</organism>
<name>A0A2W6NB95_9BACL</name>
<sequence length="63" mass="7304">MSRLLDFLEEERCKLNQLGEASLKQAIPLWDNPAVQEQSRRVDELVARVSETKATIVEWYGNE</sequence>
<dbReference type="RefSeq" id="WP_111272573.1">
    <property type="nucleotide sequence ID" value="NZ_QKWW01000074.1"/>
</dbReference>
<gene>
    <name evidence="1" type="ORF">DN757_23305</name>
</gene>
<reference evidence="1 2" key="1">
    <citation type="submission" date="2018-06" db="EMBL/GenBank/DDBJ databases">
        <title>Isolation of heavy metals resistant Paenibacillus silvae NC2 from Gold-Copper mine in ZiJin, China.</title>
        <authorList>
            <person name="Xu J."/>
            <person name="Mazhar H.S."/>
            <person name="Rensing C."/>
        </authorList>
    </citation>
    <scope>NUCLEOTIDE SEQUENCE [LARGE SCALE GENOMIC DNA]</scope>
    <source>
        <strain evidence="1 2">NC2</strain>
    </source>
</reference>
<evidence type="ECO:0000313" key="1">
    <source>
        <dbReference type="EMBL" id="PZT53244.1"/>
    </source>
</evidence>
<comment type="caution">
    <text evidence="1">The sequence shown here is derived from an EMBL/GenBank/DDBJ whole genome shotgun (WGS) entry which is preliminary data.</text>
</comment>
<evidence type="ECO:0000313" key="2">
    <source>
        <dbReference type="Proteomes" id="UP000249204"/>
    </source>
</evidence>
<dbReference type="EMBL" id="QKWW01000074">
    <property type="protein sequence ID" value="PZT53244.1"/>
    <property type="molecule type" value="Genomic_DNA"/>
</dbReference>
<proteinExistence type="predicted"/>
<protein>
    <submittedName>
        <fullName evidence="1">Aspartyl-phosphate phosphatase Spo0E family protein</fullName>
    </submittedName>
</protein>